<dbReference type="OrthoDB" id="3248508at2759"/>
<reference evidence="4" key="2">
    <citation type="submission" date="2015-01" db="EMBL/GenBank/DDBJ databases">
        <title>Evolutionary Origins and Diversification of the Mycorrhizal Mutualists.</title>
        <authorList>
            <consortium name="DOE Joint Genome Institute"/>
            <consortium name="Mycorrhizal Genomics Consortium"/>
            <person name="Kohler A."/>
            <person name="Kuo A."/>
            <person name="Nagy L.G."/>
            <person name="Floudas D."/>
            <person name="Copeland A."/>
            <person name="Barry K.W."/>
            <person name="Cichocki N."/>
            <person name="Veneault-Fourrey C."/>
            <person name="LaButti K."/>
            <person name="Lindquist E.A."/>
            <person name="Lipzen A."/>
            <person name="Lundell T."/>
            <person name="Morin E."/>
            <person name="Murat C."/>
            <person name="Riley R."/>
            <person name="Ohm R."/>
            <person name="Sun H."/>
            <person name="Tunlid A."/>
            <person name="Henrissat B."/>
            <person name="Grigoriev I.V."/>
            <person name="Hibbett D.S."/>
            <person name="Martin F."/>
        </authorList>
    </citation>
    <scope>NUCLEOTIDE SEQUENCE [LARGE SCALE GENOMIC DNA]</scope>
    <source>
        <strain evidence="4">MAFF 305830</strain>
    </source>
</reference>
<evidence type="ECO:0000259" key="2">
    <source>
        <dbReference type="Pfam" id="PF12697"/>
    </source>
</evidence>
<gene>
    <name evidence="3" type="ORF">M408DRAFT_329594</name>
</gene>
<proteinExistence type="predicted"/>
<evidence type="ECO:0000256" key="1">
    <source>
        <dbReference type="SAM" id="MobiDB-lite"/>
    </source>
</evidence>
<dbReference type="InterPro" id="IPR000073">
    <property type="entry name" value="AB_hydrolase_1"/>
</dbReference>
<sequence>MSNPTILYQEPIEQVQTVHIVFVHGFRGDHTTFQAFPSDLHMHLLPSIPGLQTWVYPTYKSAKPLSFAVSKFLTWLKSLPAGPIILAGHSMGGLLVAEAATDRSPPARRVVGVLAFDTPYLGMHPHVVVSGIASLFQKKEDPNDKGKKKDGEGILQNSGHGPPAPTAMGMRSERSVNDEEIVNFVPSEDAYPQSAISRPGDLSPTSMAISLPSYHSGRLTPPLSPRSTSPQSGVSAGGSSLLTSAMSFFKMNAEDPFVRFLNKHSDAPVAAMSRWVVEYFEFGWAMFDYPNLLDRYEKLENWDGDWVCFWTVTGGEEIEGGEPMDDNERPPTPRKRRRIPPPGEALENEFERAMRSAMQKEENRQLKEAKKQAEKEERNRERARRKEEEEQERKRKKEEEAQERERQKAADALEKERKKAAELQQKERKAKEEAERKEKARLAKEEAKRAKEAAKAAKMAQNKGEGQSPKKEQSTVTDEDQPVTKEEDPPVTKEEDPPAVTEAQDSSYEQLPLDTSKGESTTHNDAAPILVVEDVDVSSKPDEDDTESDKDGKSVTGSFQTALETHNPGSGAPSPSHSRPSSPSPSRPPSSDHQAAHHFITLPGKLHPRCKKHWLKVRIAGVQDEVAAHCGLFIRSQNLEYERFVERVGDVVKAWIL</sequence>
<evidence type="ECO:0000313" key="3">
    <source>
        <dbReference type="EMBL" id="KIM28247.1"/>
    </source>
</evidence>
<evidence type="ECO:0000313" key="4">
    <source>
        <dbReference type="Proteomes" id="UP000054097"/>
    </source>
</evidence>
<feature type="region of interest" description="Disordered" evidence="1">
    <location>
        <begin position="217"/>
        <end position="236"/>
    </location>
</feature>
<protein>
    <recommendedName>
        <fullName evidence="2">AB hydrolase-1 domain-containing protein</fullName>
    </recommendedName>
</protein>
<feature type="region of interest" description="Disordered" evidence="1">
    <location>
        <begin position="139"/>
        <end position="171"/>
    </location>
</feature>
<feature type="compositionally biased region" description="Basic and acidic residues" evidence="1">
    <location>
        <begin position="482"/>
        <end position="496"/>
    </location>
</feature>
<feature type="compositionally biased region" description="Low complexity" evidence="1">
    <location>
        <begin position="218"/>
        <end position="232"/>
    </location>
</feature>
<dbReference type="PANTHER" id="PTHR47842">
    <property type="entry name" value="EXPRESSED PROTEIN"/>
    <property type="match status" value="1"/>
</dbReference>
<keyword evidence="4" id="KW-1185">Reference proteome</keyword>
<dbReference type="HOGENOM" id="CLU_447574_0_0_1"/>
<dbReference type="EMBL" id="KN824294">
    <property type="protein sequence ID" value="KIM28247.1"/>
    <property type="molecule type" value="Genomic_DNA"/>
</dbReference>
<dbReference type="Proteomes" id="UP000054097">
    <property type="component" value="Unassembled WGS sequence"/>
</dbReference>
<dbReference type="SUPFAM" id="SSF53474">
    <property type="entry name" value="alpha/beta-Hydrolases"/>
    <property type="match status" value="1"/>
</dbReference>
<name>A0A0C2XGK1_SERVB</name>
<accession>A0A0C2XGK1</accession>
<dbReference type="STRING" id="933852.A0A0C2XGK1"/>
<feature type="compositionally biased region" description="Low complexity" evidence="1">
    <location>
        <begin position="568"/>
        <end position="581"/>
    </location>
</feature>
<dbReference type="InterPro" id="IPR029058">
    <property type="entry name" value="AB_hydrolase_fold"/>
</dbReference>
<dbReference type="PANTHER" id="PTHR47842:SF3">
    <property type="entry name" value="DUF676 DOMAIN-CONTAINING PROTEIN"/>
    <property type="match status" value="1"/>
</dbReference>
<dbReference type="AlphaFoldDB" id="A0A0C2XGK1"/>
<feature type="domain" description="AB hydrolase-1" evidence="2">
    <location>
        <begin position="20"/>
        <end position="115"/>
    </location>
</feature>
<feature type="compositionally biased region" description="Basic and acidic residues" evidence="1">
    <location>
        <begin position="139"/>
        <end position="152"/>
    </location>
</feature>
<dbReference type="Pfam" id="PF12697">
    <property type="entry name" value="Abhydrolase_6"/>
    <property type="match status" value="1"/>
</dbReference>
<organism evidence="3 4">
    <name type="scientific">Serendipita vermifera MAFF 305830</name>
    <dbReference type="NCBI Taxonomy" id="933852"/>
    <lineage>
        <taxon>Eukaryota</taxon>
        <taxon>Fungi</taxon>
        <taxon>Dikarya</taxon>
        <taxon>Basidiomycota</taxon>
        <taxon>Agaricomycotina</taxon>
        <taxon>Agaricomycetes</taxon>
        <taxon>Sebacinales</taxon>
        <taxon>Serendipitaceae</taxon>
        <taxon>Serendipita</taxon>
    </lineage>
</organism>
<feature type="compositionally biased region" description="Basic and acidic residues" evidence="1">
    <location>
        <begin position="349"/>
        <end position="455"/>
    </location>
</feature>
<reference evidence="3 4" key="1">
    <citation type="submission" date="2014-04" db="EMBL/GenBank/DDBJ databases">
        <authorList>
            <consortium name="DOE Joint Genome Institute"/>
            <person name="Kuo A."/>
            <person name="Zuccaro A."/>
            <person name="Kohler A."/>
            <person name="Nagy L.G."/>
            <person name="Floudas D."/>
            <person name="Copeland A."/>
            <person name="Barry K.W."/>
            <person name="Cichocki N."/>
            <person name="Veneault-Fourrey C."/>
            <person name="LaButti K."/>
            <person name="Lindquist E.A."/>
            <person name="Lipzen A."/>
            <person name="Lundell T."/>
            <person name="Morin E."/>
            <person name="Murat C."/>
            <person name="Sun H."/>
            <person name="Tunlid A."/>
            <person name="Henrissat B."/>
            <person name="Grigoriev I.V."/>
            <person name="Hibbett D.S."/>
            <person name="Martin F."/>
            <person name="Nordberg H.P."/>
            <person name="Cantor M.N."/>
            <person name="Hua S.X."/>
        </authorList>
    </citation>
    <scope>NUCLEOTIDE SEQUENCE [LARGE SCALE GENOMIC DNA]</scope>
    <source>
        <strain evidence="3 4">MAFF 305830</strain>
    </source>
</reference>
<feature type="compositionally biased region" description="Polar residues" evidence="1">
    <location>
        <begin position="555"/>
        <end position="564"/>
    </location>
</feature>
<dbReference type="Gene3D" id="3.40.50.1820">
    <property type="entry name" value="alpha/beta hydrolase"/>
    <property type="match status" value="1"/>
</dbReference>
<feature type="region of interest" description="Disordered" evidence="1">
    <location>
        <begin position="317"/>
        <end position="594"/>
    </location>
</feature>